<evidence type="ECO:0000313" key="2">
    <source>
        <dbReference type="Proteomes" id="UP001234297"/>
    </source>
</evidence>
<keyword evidence="2" id="KW-1185">Reference proteome</keyword>
<name>A0ACC2LJ51_PERAE</name>
<accession>A0ACC2LJ51</accession>
<proteinExistence type="predicted"/>
<dbReference type="Proteomes" id="UP001234297">
    <property type="component" value="Chromosome 8"/>
</dbReference>
<dbReference type="EMBL" id="CM056816">
    <property type="protein sequence ID" value="KAJ8633148.1"/>
    <property type="molecule type" value="Genomic_DNA"/>
</dbReference>
<comment type="caution">
    <text evidence="1">The sequence shown here is derived from an EMBL/GenBank/DDBJ whole genome shotgun (WGS) entry which is preliminary data.</text>
</comment>
<gene>
    <name evidence="1" type="ORF">MRB53_026484</name>
</gene>
<sequence length="85" mass="9419">MGKVAGCAQWMRKIVASAWRQRARDGRCDGAGAGMSVRVWRCKEGEEERILPILELPPAQRESSPTSCVNAPLQSFLCMDGLLRE</sequence>
<organism evidence="1 2">
    <name type="scientific">Persea americana</name>
    <name type="common">Avocado</name>
    <dbReference type="NCBI Taxonomy" id="3435"/>
    <lineage>
        <taxon>Eukaryota</taxon>
        <taxon>Viridiplantae</taxon>
        <taxon>Streptophyta</taxon>
        <taxon>Embryophyta</taxon>
        <taxon>Tracheophyta</taxon>
        <taxon>Spermatophyta</taxon>
        <taxon>Magnoliopsida</taxon>
        <taxon>Magnoliidae</taxon>
        <taxon>Laurales</taxon>
        <taxon>Lauraceae</taxon>
        <taxon>Persea</taxon>
    </lineage>
</organism>
<reference evidence="1 2" key="1">
    <citation type="journal article" date="2022" name="Hortic Res">
        <title>A haplotype resolved chromosomal level avocado genome allows analysis of novel avocado genes.</title>
        <authorList>
            <person name="Nath O."/>
            <person name="Fletcher S.J."/>
            <person name="Hayward A."/>
            <person name="Shaw L.M."/>
            <person name="Masouleh A.K."/>
            <person name="Furtado A."/>
            <person name="Henry R.J."/>
            <person name="Mitter N."/>
        </authorList>
    </citation>
    <scope>NUCLEOTIDE SEQUENCE [LARGE SCALE GENOMIC DNA]</scope>
    <source>
        <strain evidence="2">cv. Hass</strain>
    </source>
</reference>
<evidence type="ECO:0000313" key="1">
    <source>
        <dbReference type="EMBL" id="KAJ8633148.1"/>
    </source>
</evidence>
<protein>
    <submittedName>
        <fullName evidence="1">Uncharacterized protein</fullName>
    </submittedName>
</protein>